<dbReference type="Proteomes" id="UP000476030">
    <property type="component" value="Unassembled WGS sequence"/>
</dbReference>
<feature type="chain" id="PRO_5026916957" evidence="4">
    <location>
        <begin position="35"/>
        <end position="348"/>
    </location>
</feature>
<accession>A0A6L8WAD4</accession>
<dbReference type="PROSITE" id="PS51318">
    <property type="entry name" value="TAT"/>
    <property type="match status" value="1"/>
</dbReference>
<keyword evidence="3 4" id="KW-0732">Signal</keyword>
<evidence type="ECO:0000313" key="7">
    <source>
        <dbReference type="Proteomes" id="UP000476030"/>
    </source>
</evidence>
<sequence>MTQIKGIPRRSFLAGTAATLALAGAVGFNRTAFAASSLQKITVTQAVTSLAFIQNYLASELGYFKDEGLDVEIVVTRGGGPDVQAVISGDAAFTVNDGAQVLPAVARGLDLKCIMATLDKNIINVSMVKETADRLNLTPESPIEQKLAALKGLKIGVTRPGSLTWQLARFNLLKAGLNPDTDATIVGVGGGPAVAAALDNKDVDVIYISVPLGERVVNSGNAITLIDNSNGQDPNLPSFMMEGLWATPEYMASNPETCKAMVSALSKASKFILENDAKTISEPLKPVFGALGDDVLQIGAGMVKAAVSSSGEFSQETLDVTQNVLTSNKSIERTMTLNEVFDGQFLTS</sequence>
<dbReference type="Pfam" id="PF09084">
    <property type="entry name" value="NMT1"/>
    <property type="match status" value="1"/>
</dbReference>
<dbReference type="InterPro" id="IPR015168">
    <property type="entry name" value="SsuA/THI5"/>
</dbReference>
<reference evidence="6 7" key="1">
    <citation type="submission" date="2019-12" db="EMBL/GenBank/DDBJ databases">
        <title>Snethiella sp. nov. sp. isolated from sea sand.</title>
        <authorList>
            <person name="Kim J."/>
            <person name="Jeong S.E."/>
            <person name="Jung H.S."/>
            <person name="Jeon C.O."/>
        </authorList>
    </citation>
    <scope>NUCLEOTIDE SEQUENCE [LARGE SCALE GENOMIC DNA]</scope>
    <source>
        <strain evidence="6 7">DP05</strain>
    </source>
</reference>
<dbReference type="PANTHER" id="PTHR30024">
    <property type="entry name" value="ALIPHATIC SULFONATES-BINDING PROTEIN-RELATED"/>
    <property type="match status" value="1"/>
</dbReference>
<gene>
    <name evidence="6" type="ORF">GQE98_13265</name>
</gene>
<protein>
    <submittedName>
        <fullName evidence="6">PhnD/SsuA/transferrin family substrate-binding protein</fullName>
    </submittedName>
</protein>
<dbReference type="AlphaFoldDB" id="A0A6L8WAD4"/>
<comment type="subcellular location">
    <subcellularLocation>
        <location evidence="1">Periplasm</location>
    </subcellularLocation>
</comment>
<evidence type="ECO:0000256" key="4">
    <source>
        <dbReference type="SAM" id="SignalP"/>
    </source>
</evidence>
<dbReference type="RefSeq" id="WP_161316092.1">
    <property type="nucleotide sequence ID" value="NZ_WTUW01000002.1"/>
</dbReference>
<evidence type="ECO:0000313" key="6">
    <source>
        <dbReference type="EMBL" id="MZR31604.1"/>
    </source>
</evidence>
<name>A0A6L8WAD4_9PROT</name>
<evidence type="ECO:0000259" key="5">
    <source>
        <dbReference type="Pfam" id="PF09084"/>
    </source>
</evidence>
<organism evidence="6 7">
    <name type="scientific">Sneathiella litorea</name>
    <dbReference type="NCBI Taxonomy" id="2606216"/>
    <lineage>
        <taxon>Bacteria</taxon>
        <taxon>Pseudomonadati</taxon>
        <taxon>Pseudomonadota</taxon>
        <taxon>Alphaproteobacteria</taxon>
        <taxon>Sneathiellales</taxon>
        <taxon>Sneathiellaceae</taxon>
        <taxon>Sneathiella</taxon>
    </lineage>
</organism>
<evidence type="ECO:0000256" key="1">
    <source>
        <dbReference type="ARBA" id="ARBA00004418"/>
    </source>
</evidence>
<comment type="caution">
    <text evidence="6">The sequence shown here is derived from an EMBL/GenBank/DDBJ whole genome shotgun (WGS) entry which is preliminary data.</text>
</comment>
<evidence type="ECO:0000256" key="3">
    <source>
        <dbReference type="ARBA" id="ARBA00022729"/>
    </source>
</evidence>
<feature type="signal peptide" evidence="4">
    <location>
        <begin position="1"/>
        <end position="34"/>
    </location>
</feature>
<dbReference type="PANTHER" id="PTHR30024:SF47">
    <property type="entry name" value="TAURINE-BINDING PERIPLASMIC PROTEIN"/>
    <property type="match status" value="1"/>
</dbReference>
<dbReference type="EMBL" id="WTUW01000002">
    <property type="protein sequence ID" value="MZR31604.1"/>
    <property type="molecule type" value="Genomic_DNA"/>
</dbReference>
<keyword evidence="7" id="KW-1185">Reference proteome</keyword>
<evidence type="ECO:0000256" key="2">
    <source>
        <dbReference type="ARBA" id="ARBA00010742"/>
    </source>
</evidence>
<comment type="similarity">
    <text evidence="2">Belongs to the bacterial solute-binding protein SsuA/TauA family.</text>
</comment>
<feature type="domain" description="SsuA/THI5-like" evidence="5">
    <location>
        <begin position="52"/>
        <end position="275"/>
    </location>
</feature>
<dbReference type="SUPFAM" id="SSF53850">
    <property type="entry name" value="Periplasmic binding protein-like II"/>
    <property type="match status" value="1"/>
</dbReference>
<dbReference type="GO" id="GO:0042597">
    <property type="term" value="C:periplasmic space"/>
    <property type="evidence" value="ECO:0007669"/>
    <property type="project" value="UniProtKB-SubCell"/>
</dbReference>
<proteinExistence type="inferred from homology"/>
<dbReference type="InterPro" id="IPR006311">
    <property type="entry name" value="TAT_signal"/>
</dbReference>
<dbReference type="Gene3D" id="3.40.190.10">
    <property type="entry name" value="Periplasmic binding protein-like II"/>
    <property type="match status" value="2"/>
</dbReference>